<dbReference type="NCBIfam" id="NF007559">
    <property type="entry name" value="PRK10183.1"/>
    <property type="match status" value="1"/>
</dbReference>
<keyword evidence="2" id="KW-1185">Reference proteome</keyword>
<dbReference type="Gene3D" id="2.10.70.10">
    <property type="entry name" value="Complement Module, domain 1"/>
    <property type="match status" value="1"/>
</dbReference>
<dbReference type="Pfam" id="PF10636">
    <property type="entry name" value="hemP"/>
    <property type="match status" value="1"/>
</dbReference>
<dbReference type="Proteomes" id="UP000307430">
    <property type="component" value="Unassembled WGS sequence"/>
</dbReference>
<gene>
    <name evidence="1" type="primary">hemP</name>
    <name evidence="1" type="ORF">FE839_08480</name>
</gene>
<dbReference type="RefSeq" id="WP_138360403.1">
    <property type="nucleotide sequence ID" value="NZ_JBCIVH010000010.1"/>
</dbReference>
<accession>A0A5R9LKS5</accession>
<sequence>MDNAATAEITKDNTPYPVPSDRVISSLELLGPEGRVVIEHSGQRYLLRQTHAGKLILTK</sequence>
<dbReference type="EMBL" id="VCHQ01000009">
    <property type="protein sequence ID" value="TLV20701.1"/>
    <property type="molecule type" value="Genomic_DNA"/>
</dbReference>
<evidence type="ECO:0000313" key="1">
    <source>
        <dbReference type="EMBL" id="TLV20701.1"/>
    </source>
</evidence>
<comment type="caution">
    <text evidence="1">The sequence shown here is derived from an EMBL/GenBank/DDBJ whole genome shotgun (WGS) entry which is preliminary data.</text>
</comment>
<evidence type="ECO:0000313" key="2">
    <source>
        <dbReference type="Proteomes" id="UP000307430"/>
    </source>
</evidence>
<name>A0A5R9LKS5_9ENTR</name>
<dbReference type="AlphaFoldDB" id="A0A5R9LKS5"/>
<reference evidence="1 2" key="1">
    <citation type="submission" date="2019-05" db="EMBL/GenBank/DDBJ databases">
        <title>Genome sequence of Klebsiella sp strain TOUT106.</title>
        <authorList>
            <person name="Rahi P."/>
            <person name="Chaudhari D."/>
        </authorList>
    </citation>
    <scope>NUCLEOTIDE SEQUENCE [LARGE SCALE GENOMIC DNA]</scope>
    <source>
        <strain evidence="1 2">TOUT106</strain>
    </source>
</reference>
<organism evidence="1 2">
    <name type="scientific">Klebsiella indica</name>
    <dbReference type="NCBI Taxonomy" id="2582917"/>
    <lineage>
        <taxon>Bacteria</taxon>
        <taxon>Pseudomonadati</taxon>
        <taxon>Pseudomonadota</taxon>
        <taxon>Gammaproteobacteria</taxon>
        <taxon>Enterobacterales</taxon>
        <taxon>Enterobacteriaceae</taxon>
        <taxon>Klebsiella/Raoultella group</taxon>
        <taxon>Klebsiella</taxon>
    </lineage>
</organism>
<dbReference type="InterPro" id="IPR019600">
    <property type="entry name" value="Hemin_uptake_protein_HemP"/>
</dbReference>
<protein>
    <submittedName>
        <fullName evidence="1">Hemin uptake protein HemP</fullName>
    </submittedName>
</protein>
<proteinExistence type="predicted"/>